<dbReference type="InterPro" id="IPR005135">
    <property type="entry name" value="Endo/exonuclease/phosphatase"/>
</dbReference>
<evidence type="ECO:0000313" key="3">
    <source>
        <dbReference type="Proteomes" id="UP000828390"/>
    </source>
</evidence>
<name>A0A9D4DY56_DREPO</name>
<dbReference type="Proteomes" id="UP000828390">
    <property type="component" value="Unassembled WGS sequence"/>
</dbReference>
<dbReference type="EMBL" id="JAIWYP010000009">
    <property type="protein sequence ID" value="KAH3768449.1"/>
    <property type="molecule type" value="Genomic_DNA"/>
</dbReference>
<reference evidence="2" key="2">
    <citation type="submission" date="2020-11" db="EMBL/GenBank/DDBJ databases">
        <authorList>
            <person name="McCartney M.A."/>
            <person name="Auch B."/>
            <person name="Kono T."/>
            <person name="Mallez S."/>
            <person name="Becker A."/>
            <person name="Gohl D.M."/>
            <person name="Silverstein K.A.T."/>
            <person name="Koren S."/>
            <person name="Bechman K.B."/>
            <person name="Herman A."/>
            <person name="Abrahante J.E."/>
            <person name="Garbe J."/>
        </authorList>
    </citation>
    <scope>NUCLEOTIDE SEQUENCE</scope>
    <source>
        <strain evidence="2">Duluth1</strain>
        <tissue evidence="2">Whole animal</tissue>
    </source>
</reference>
<comment type="caution">
    <text evidence="2">The sequence shown here is derived from an EMBL/GenBank/DDBJ whole genome shotgun (WGS) entry which is preliminary data.</text>
</comment>
<dbReference type="InterPro" id="IPR036691">
    <property type="entry name" value="Endo/exonu/phosph_ase_sf"/>
</dbReference>
<evidence type="ECO:0000313" key="2">
    <source>
        <dbReference type="EMBL" id="KAH3768449.1"/>
    </source>
</evidence>
<dbReference type="Pfam" id="PF03372">
    <property type="entry name" value="Exo_endo_phos"/>
    <property type="match status" value="1"/>
</dbReference>
<evidence type="ECO:0000259" key="1">
    <source>
        <dbReference type="Pfam" id="PF03372"/>
    </source>
</evidence>
<keyword evidence="3" id="KW-1185">Reference proteome</keyword>
<accession>A0A9D4DY56</accession>
<feature type="domain" description="Endonuclease/exonuclease/phosphatase" evidence="1">
    <location>
        <begin position="28"/>
        <end position="222"/>
    </location>
</feature>
<sequence>MTRLRTSKKLVSKTTSIPVSEFSVMCHNAQSLHKKIEHYRKDERLVNADVIVVQETWAKTAYSNAHYYLEDFQDPVCLYTDKKQYRPHSGTFIYVKKGLQFVSIHHTTDHGIEGSCLVICKSNRHYQVISVYCHPPGNTNKICTAIEHLYKGNIPLVIVGDMNIDQIQPSKCLKLYAFLQKRMNAWPALCEETTDYHSALDHIYTTEISYNTGVLEAYWSDHKMTWISLFI</sequence>
<organism evidence="2 3">
    <name type="scientific">Dreissena polymorpha</name>
    <name type="common">Zebra mussel</name>
    <name type="synonym">Mytilus polymorpha</name>
    <dbReference type="NCBI Taxonomy" id="45954"/>
    <lineage>
        <taxon>Eukaryota</taxon>
        <taxon>Metazoa</taxon>
        <taxon>Spiralia</taxon>
        <taxon>Lophotrochozoa</taxon>
        <taxon>Mollusca</taxon>
        <taxon>Bivalvia</taxon>
        <taxon>Autobranchia</taxon>
        <taxon>Heteroconchia</taxon>
        <taxon>Euheterodonta</taxon>
        <taxon>Imparidentia</taxon>
        <taxon>Neoheterodontei</taxon>
        <taxon>Myida</taxon>
        <taxon>Dreissenoidea</taxon>
        <taxon>Dreissenidae</taxon>
        <taxon>Dreissena</taxon>
    </lineage>
</organism>
<dbReference type="SUPFAM" id="SSF56219">
    <property type="entry name" value="DNase I-like"/>
    <property type="match status" value="1"/>
</dbReference>
<gene>
    <name evidence="2" type="ORF">DPMN_169661</name>
</gene>
<reference evidence="2" key="1">
    <citation type="journal article" date="2019" name="bioRxiv">
        <title>The Genome of the Zebra Mussel, Dreissena polymorpha: A Resource for Invasive Species Research.</title>
        <authorList>
            <person name="McCartney M.A."/>
            <person name="Auch B."/>
            <person name="Kono T."/>
            <person name="Mallez S."/>
            <person name="Zhang Y."/>
            <person name="Obille A."/>
            <person name="Becker A."/>
            <person name="Abrahante J.E."/>
            <person name="Garbe J."/>
            <person name="Badalamenti J.P."/>
            <person name="Herman A."/>
            <person name="Mangelson H."/>
            <person name="Liachko I."/>
            <person name="Sullivan S."/>
            <person name="Sone E.D."/>
            <person name="Koren S."/>
            <person name="Silverstein K.A.T."/>
            <person name="Beckman K.B."/>
            <person name="Gohl D.M."/>
        </authorList>
    </citation>
    <scope>NUCLEOTIDE SEQUENCE</scope>
    <source>
        <strain evidence="2">Duluth1</strain>
        <tissue evidence="2">Whole animal</tissue>
    </source>
</reference>
<protein>
    <recommendedName>
        <fullName evidence="1">Endonuclease/exonuclease/phosphatase domain-containing protein</fullName>
    </recommendedName>
</protein>
<proteinExistence type="predicted"/>
<dbReference type="Gene3D" id="3.60.10.10">
    <property type="entry name" value="Endonuclease/exonuclease/phosphatase"/>
    <property type="match status" value="1"/>
</dbReference>
<dbReference type="GO" id="GO:0003824">
    <property type="term" value="F:catalytic activity"/>
    <property type="evidence" value="ECO:0007669"/>
    <property type="project" value="InterPro"/>
</dbReference>
<dbReference type="AlphaFoldDB" id="A0A9D4DY56"/>